<evidence type="ECO:0000256" key="1">
    <source>
        <dbReference type="SAM" id="Phobius"/>
    </source>
</evidence>
<protein>
    <submittedName>
        <fullName evidence="2">Uncharacterized protein</fullName>
    </submittedName>
</protein>
<keyword evidence="3" id="KW-1185">Reference proteome</keyword>
<organism evidence="2 3">
    <name type="scientific">Paenibacillus validus</name>
    <dbReference type="NCBI Taxonomy" id="44253"/>
    <lineage>
        <taxon>Bacteria</taxon>
        <taxon>Bacillati</taxon>
        <taxon>Bacillota</taxon>
        <taxon>Bacilli</taxon>
        <taxon>Bacillales</taxon>
        <taxon>Paenibacillaceae</taxon>
        <taxon>Paenibacillus</taxon>
    </lineage>
</organism>
<keyword evidence="1" id="KW-0472">Membrane</keyword>
<keyword evidence="1" id="KW-1133">Transmembrane helix</keyword>
<accession>A0A7X2ZC19</accession>
<keyword evidence="1" id="KW-0812">Transmembrane</keyword>
<name>A0A7X2ZC19_9BACL</name>
<comment type="caution">
    <text evidence="2">The sequence shown here is derived from an EMBL/GenBank/DDBJ whole genome shotgun (WGS) entry which is preliminary data.</text>
</comment>
<reference evidence="2 3" key="1">
    <citation type="submission" date="2019-11" db="EMBL/GenBank/DDBJ databases">
        <title>Draft genome sequences of five Paenibacillus species of dairy origin.</title>
        <authorList>
            <person name="Olajide A.M."/>
            <person name="Chen S."/>
            <person name="Lapointe G."/>
        </authorList>
    </citation>
    <scope>NUCLEOTIDE SEQUENCE [LARGE SCALE GENOMIC DNA]</scope>
    <source>
        <strain evidence="2 3">2CS3</strain>
    </source>
</reference>
<proteinExistence type="predicted"/>
<feature type="transmembrane region" description="Helical" evidence="1">
    <location>
        <begin position="6"/>
        <end position="22"/>
    </location>
</feature>
<dbReference type="RefSeq" id="WP_127606828.1">
    <property type="nucleotide sequence ID" value="NZ_JARTHJ010000180.1"/>
</dbReference>
<evidence type="ECO:0000313" key="2">
    <source>
        <dbReference type="EMBL" id="MUG72092.1"/>
    </source>
</evidence>
<dbReference type="AlphaFoldDB" id="A0A7X2ZC19"/>
<dbReference type="Proteomes" id="UP000450917">
    <property type="component" value="Unassembled WGS sequence"/>
</dbReference>
<dbReference type="EMBL" id="WNZX01000012">
    <property type="protein sequence ID" value="MUG72092.1"/>
    <property type="molecule type" value="Genomic_DNA"/>
</dbReference>
<gene>
    <name evidence="2" type="ORF">GNP93_15575</name>
</gene>
<sequence>MNLQFMVLFLVLSLILMFLNLKHWSTLKRGMRRLYFLLYAMTFGLYAAVLLGYKIPMPTQFFIAHVSPWMFSLIHG</sequence>
<feature type="transmembrane region" description="Helical" evidence="1">
    <location>
        <begin position="34"/>
        <end position="53"/>
    </location>
</feature>
<evidence type="ECO:0000313" key="3">
    <source>
        <dbReference type="Proteomes" id="UP000450917"/>
    </source>
</evidence>